<dbReference type="InterPro" id="IPR001708">
    <property type="entry name" value="YidC/ALB3/OXA1/COX18"/>
</dbReference>
<dbReference type="STRING" id="436010.A0A166VQJ6"/>
<evidence type="ECO:0000259" key="8">
    <source>
        <dbReference type="Pfam" id="PF02096"/>
    </source>
</evidence>
<evidence type="ECO:0000256" key="6">
    <source>
        <dbReference type="RuleBase" id="RU003945"/>
    </source>
</evidence>
<evidence type="ECO:0000313" key="10">
    <source>
        <dbReference type="Proteomes" id="UP000076532"/>
    </source>
</evidence>
<evidence type="ECO:0000256" key="2">
    <source>
        <dbReference type="ARBA" id="ARBA00009877"/>
    </source>
</evidence>
<sequence length="359" mass="40215">MFFVARRAVLSSPRPSHLQRATRTDITRRTFVSSAVDSVADGFLDLATALPLPSAFPPYSTTIILVTVVSRLVFTLPFSLWAQQRRWRLQDVVTPALKKMVPKVQAEVIEDIKKEGHFIVPKDTFKNPEKKAQLNAKINHMVKERTSKIINLAQKRMLVEHKCGPRMTFLLPAITQLPLFFGSTFVVSRLCQSPTPLDMESFLTLSNLSHVDSTMTLPIVLGLITLANVESSTWFMTASQRGEKAAANEKLRERAEAGTMKLEWGTIVKPSLRFISVIRVVWAATMPGGVVIYWVSSATFGLIQTWVFDYWTRRRHQAKERISLTTTPAAPLPSVQTPTAIAQKPAITSRKLHKRGGLP</sequence>
<organism evidence="9 10">
    <name type="scientific">Athelia psychrophila</name>
    <dbReference type="NCBI Taxonomy" id="1759441"/>
    <lineage>
        <taxon>Eukaryota</taxon>
        <taxon>Fungi</taxon>
        <taxon>Dikarya</taxon>
        <taxon>Basidiomycota</taxon>
        <taxon>Agaricomycotina</taxon>
        <taxon>Agaricomycetes</taxon>
        <taxon>Agaricomycetidae</taxon>
        <taxon>Atheliales</taxon>
        <taxon>Atheliaceae</taxon>
        <taxon>Athelia</taxon>
    </lineage>
</organism>
<evidence type="ECO:0000313" key="9">
    <source>
        <dbReference type="EMBL" id="KZP32963.1"/>
    </source>
</evidence>
<keyword evidence="5 7" id="KW-0472">Membrane</keyword>
<feature type="domain" description="Membrane insertase YidC/Oxa/ALB C-terminal" evidence="8">
    <location>
        <begin position="132"/>
        <end position="308"/>
    </location>
</feature>
<evidence type="ECO:0000256" key="4">
    <source>
        <dbReference type="ARBA" id="ARBA00022989"/>
    </source>
</evidence>
<evidence type="ECO:0000256" key="5">
    <source>
        <dbReference type="ARBA" id="ARBA00023136"/>
    </source>
</evidence>
<dbReference type="GO" id="GO:0032979">
    <property type="term" value="P:protein insertion into mitochondrial inner membrane from matrix"/>
    <property type="evidence" value="ECO:0007669"/>
    <property type="project" value="TreeGrafter"/>
</dbReference>
<comment type="similarity">
    <text evidence="2 6">Belongs to the OXA1/ALB3/YidC family.</text>
</comment>
<feature type="transmembrane region" description="Helical" evidence="7">
    <location>
        <begin position="291"/>
        <end position="311"/>
    </location>
</feature>
<evidence type="ECO:0000256" key="1">
    <source>
        <dbReference type="ARBA" id="ARBA00004141"/>
    </source>
</evidence>
<evidence type="ECO:0000256" key="3">
    <source>
        <dbReference type="ARBA" id="ARBA00022692"/>
    </source>
</evidence>
<dbReference type="GO" id="GO:0032977">
    <property type="term" value="F:membrane insertase activity"/>
    <property type="evidence" value="ECO:0007669"/>
    <property type="project" value="InterPro"/>
</dbReference>
<comment type="subcellular location">
    <subcellularLocation>
        <location evidence="1 6">Membrane</location>
        <topology evidence="1 6">Multi-pass membrane protein</topology>
    </subcellularLocation>
</comment>
<dbReference type="OrthoDB" id="2436667at2759"/>
<evidence type="ECO:0000256" key="7">
    <source>
        <dbReference type="SAM" id="Phobius"/>
    </source>
</evidence>
<dbReference type="Proteomes" id="UP000076532">
    <property type="component" value="Unassembled WGS sequence"/>
</dbReference>
<proteinExistence type="inferred from homology"/>
<dbReference type="PANTHER" id="PTHR12428">
    <property type="entry name" value="OXA1"/>
    <property type="match status" value="1"/>
</dbReference>
<dbReference type="PANTHER" id="PTHR12428:SF65">
    <property type="entry name" value="CYTOCHROME C OXIDASE ASSEMBLY PROTEIN COX18, MITOCHONDRIAL"/>
    <property type="match status" value="1"/>
</dbReference>
<accession>A0A166VQJ6</accession>
<keyword evidence="3 6" id="KW-0812">Transmembrane</keyword>
<dbReference type="EMBL" id="KV417484">
    <property type="protein sequence ID" value="KZP32963.1"/>
    <property type="molecule type" value="Genomic_DNA"/>
</dbReference>
<dbReference type="GO" id="GO:0033617">
    <property type="term" value="P:mitochondrial respiratory chain complex IV assembly"/>
    <property type="evidence" value="ECO:0007669"/>
    <property type="project" value="TreeGrafter"/>
</dbReference>
<reference evidence="9 10" key="1">
    <citation type="journal article" date="2016" name="Mol. Biol. Evol.">
        <title>Comparative Genomics of Early-Diverging Mushroom-Forming Fungi Provides Insights into the Origins of Lignocellulose Decay Capabilities.</title>
        <authorList>
            <person name="Nagy L.G."/>
            <person name="Riley R."/>
            <person name="Tritt A."/>
            <person name="Adam C."/>
            <person name="Daum C."/>
            <person name="Floudas D."/>
            <person name="Sun H."/>
            <person name="Yadav J.S."/>
            <person name="Pangilinan J."/>
            <person name="Larsson K.H."/>
            <person name="Matsuura K."/>
            <person name="Barry K."/>
            <person name="Labutti K."/>
            <person name="Kuo R."/>
            <person name="Ohm R.A."/>
            <person name="Bhattacharya S.S."/>
            <person name="Shirouzu T."/>
            <person name="Yoshinaga Y."/>
            <person name="Martin F.M."/>
            <person name="Grigoriev I.V."/>
            <person name="Hibbett D.S."/>
        </authorList>
    </citation>
    <scope>NUCLEOTIDE SEQUENCE [LARGE SCALE GENOMIC DNA]</scope>
    <source>
        <strain evidence="9 10">CBS 109695</strain>
    </source>
</reference>
<gene>
    <name evidence="9" type="ORF">FIBSPDRAFT_811831</name>
</gene>
<protein>
    <recommendedName>
        <fullName evidence="8">Membrane insertase YidC/Oxa/ALB C-terminal domain-containing protein</fullName>
    </recommendedName>
</protein>
<dbReference type="AlphaFoldDB" id="A0A166VQJ6"/>
<name>A0A166VQJ6_9AGAM</name>
<dbReference type="Pfam" id="PF02096">
    <property type="entry name" value="60KD_IMP"/>
    <property type="match status" value="1"/>
</dbReference>
<keyword evidence="10" id="KW-1185">Reference proteome</keyword>
<keyword evidence="4 7" id="KW-1133">Transmembrane helix</keyword>
<dbReference type="InterPro" id="IPR028055">
    <property type="entry name" value="YidC/Oxa/ALB_C"/>
</dbReference>
<dbReference type="GO" id="GO:0005743">
    <property type="term" value="C:mitochondrial inner membrane"/>
    <property type="evidence" value="ECO:0007669"/>
    <property type="project" value="TreeGrafter"/>
</dbReference>